<evidence type="ECO:0000313" key="10">
    <source>
        <dbReference type="Proteomes" id="UP000054383"/>
    </source>
</evidence>
<accession>A0A0U1LXS9</accession>
<dbReference type="Pfam" id="PF00109">
    <property type="entry name" value="ketoacyl-synt"/>
    <property type="match status" value="1"/>
</dbReference>
<dbReference type="PROSITE" id="PS52004">
    <property type="entry name" value="KS3_2"/>
    <property type="match status" value="1"/>
</dbReference>
<sequence>MIDMSSCPIAVVGLACRLPGSATDGDKLWDMLSKGKNVWSEVPTSRFNEKSFYHPHPEHDGTTNHQGGHFLEEDVSLFDATFFGISPAEAESIDPQQRLLLEIAYEALENAGHSLETVRGSDTAIYTAMFTRDYALHLAKDPLNMPKYGTTGTGDAIIANRVSYIFDLKGPSISMDTGCSGSLVAINQACQALRAGETSMALASGVSIILQPDHMFGMSNLHMLNENGRSYPFDERGDGYGRGEGVATVVLKRLTDAIAAGDRIRAVIRGSGVNQDGKTSGLTMPNRHAQELLIRDVYSRAGIDPQTVQYVEAHGTGTRVGDEMELSALAATFGDNGRRSDEFFVGSIKSNIGHLESASGIAGLIKVILMLERGYILPNADFKTPKSNINLERSKIRVPTKLTQWSRSGIRRASVNSFGYGGTNAHVILEEADPTLAMANGIAPSTQILLNGLPCEARNGLFRDAPNGHGLVNGHRNVIENGNGSLWSDKCRHRLFPISAQTKDGVFSIIRNLKTWAQAQDVQLDDETLDHLSYTLTKRRSTLRWRYSLVADSAQALISSLRSPENIKPIQASVKTNIGFVFTGQGAQHFSMGRELIMKSTPFTQSLYQSEKILKNLGANWSLLGELMRDENTTRLNETALSQPVTTAVQIALVDLLFAIQIQPHMVVGHSSGEIAAAYAAGSISRSTALTVAYYRGLIPQFCKNAALSKGGMLVVSQSEEEILPVLEQLKDGKASVACLNSPSSTTISGDYKAICELETVLEELNVTNKKVKVDIAYHSHHMAAVANEYRRSLANVADASPKNSVTFISSVTASPKNHGFCADYWVDNLVSKVQFYKALEHYCVSQLGNTSQSSANTQPMHNIFIEIGPHSALARPISHTVAEKAPSLNFSYSPTLVRGRDAEQSIFELVGKLSDQGVKFNKSIVSTFMEQRHMAKTLSNLPPYPWNHTNVYWHESRLSKEYRFRPHAEHDLLGVRIPGTSMPIWRHIISTEKLPWLADHIIDGLVVFPGSGYLCMAIEAVKQLYPEAGKSAITLTDIAFEKALIIPKTTGKIEMQLILQNKRATEFQMYEFHILALTEHETWREHCSGKIKVRSQNGNSRNAKGLSYCDFTETNCEHLDTMLYHGTGRKMDSEAVYQQLSRDGNQYGPCFATIKEAIVDKDRAITLLTIPNIRSVMPNKFMQPHTIHPSTLDVILHGALLIKESTTLPGPVMPVSIGEIRIEPSIVDEASQSLLVDLHVSKLGLDLSTANMSVFLGSKKDGSKSHKPKPLVTISGAELRKIQGNFQQSGLIENNNLDMAYTMKWIPDINFFNEPSTNFLRSFARQLFLKYAHLNIIEVNSGSGQWTKSILESFKGDETFVRSYHATDSSLSYDETRAKLSEWATVLHYKTLDISQSPAKQGFNPGTFDLVVMNLASSLSDIDSVSLTNLRSLLRVGGRLMILTNNNTSEDHDHLSSLLIQYSFSEAGVFIDTPAGFVDPVSIIVSKAITTPIQTVGKSSFKIIAPTNEQHLSQAIQYYLTRKGHDVSITSWKNLCQENVQQKVYIILDDTGNPVLMNSTNEIFRKLIDLVQNEMKIFWISYQGYNSGGSYTAASNGLVDGLVRTARAEYPSLKFVTLHVRDSIQAAIPVLTESVGKIIETSIINPGCDDRLCEEEFVYHNNEILIPRVLRSVTLNPPASQTDTIKIAYGNPGKLTKLAKSQSPSKTQASHFDTAPFTSPILAEDELTIDVKAHSLTPDHLLNLEQSIFQLDAKATYEIAGTVGTIGIKSTSGDYRFKPGDRVCGWVFDSSAYASSYCVKVGNIVPLPDNIPIEIGTALPFTFITAYYSLVVIANLQEGQSLLISGPVTNITRVIAKMACKLGASVFATFSTEDEQKDLVRRAGIPSENVFCEDQISTFNPANINFNLVITSSGDTDADISMQNFVAESGIYILLEKSSGHRRSRGVPTPRRIDIMIVSLNPHKVMRSIISRTPDILEKAFLLLGREISQSLIDASIYPIGDIDNAISDISSPKSNERAILKIDDNSMVQATRNRYDPDWKFDTDSTYVIVGGFGDVGRQICNLLAYRGAKHILILSRQTPSFEKRLNLQSELQKKSPGLIVHSFSCDISAGTAIEQIRTYIDTHSEIPPVRGVIQSAAILADSTLENMTAEKFRIPLQSKYYGTLNLLSSFNDVSLDFFMMVSSVTGVLGSRGQSNYVAGNAFLDAIAQELTESHTHYISLDIGLVDGSSAYDDLTGRIRRQNLMRQGMPPITAAELDTFISYALSPQAREDQCRQALLGFNGRSIAEASEPPTTSWSPMFVHVRGEVHNKEEEEEDGISANAETPRSIKERLQDLAGSKDYVEGAKQLIVLAIKEGLGKLVAMEPSEIDEYTPLLDYGLDSLAAVDLRNWLKREIEASIRVTEILDAENILSLAIKIAE</sequence>
<dbReference type="InterPro" id="IPR050091">
    <property type="entry name" value="PKS_NRPS_Biosynth_Enz"/>
</dbReference>
<dbReference type="InterPro" id="IPR036291">
    <property type="entry name" value="NAD(P)-bd_dom_sf"/>
</dbReference>
<dbReference type="InterPro" id="IPR011032">
    <property type="entry name" value="GroES-like_sf"/>
</dbReference>
<dbReference type="InterPro" id="IPR016039">
    <property type="entry name" value="Thiolase-like"/>
</dbReference>
<feature type="active site" description="Proton donor; for dehydratase activity" evidence="5">
    <location>
        <position position="1194"/>
    </location>
</feature>
<evidence type="ECO:0000259" key="8">
    <source>
        <dbReference type="PROSITE" id="PS52019"/>
    </source>
</evidence>
<protein>
    <submittedName>
        <fullName evidence="9">Lovastatin nonaketide synthase</fullName>
    </submittedName>
</protein>
<dbReference type="Pfam" id="PF21089">
    <property type="entry name" value="PKS_DH_N"/>
    <property type="match status" value="1"/>
</dbReference>
<dbReference type="Pfam" id="PF23297">
    <property type="entry name" value="ACP_SdgA_C"/>
    <property type="match status" value="1"/>
</dbReference>
<dbReference type="PROSITE" id="PS50075">
    <property type="entry name" value="CARRIER"/>
    <property type="match status" value="1"/>
</dbReference>
<dbReference type="InterPro" id="IPR020807">
    <property type="entry name" value="PKS_DH"/>
</dbReference>
<evidence type="ECO:0000256" key="3">
    <source>
        <dbReference type="ARBA" id="ARBA00022679"/>
    </source>
</evidence>
<dbReference type="SMART" id="SM00829">
    <property type="entry name" value="PKS_ER"/>
    <property type="match status" value="1"/>
</dbReference>
<dbReference type="Pfam" id="PF16197">
    <property type="entry name" value="KAsynt_C_assoc"/>
    <property type="match status" value="1"/>
</dbReference>
<dbReference type="Pfam" id="PF23114">
    <property type="entry name" value="NAD-bd_HRPKS_sdrA"/>
    <property type="match status" value="1"/>
</dbReference>
<dbReference type="SMART" id="SM00822">
    <property type="entry name" value="PKS_KR"/>
    <property type="match status" value="1"/>
</dbReference>
<dbReference type="Proteomes" id="UP000054383">
    <property type="component" value="Unassembled WGS sequence"/>
</dbReference>
<dbReference type="GO" id="GO:0004312">
    <property type="term" value="F:fatty acid synthase activity"/>
    <property type="evidence" value="ECO:0007669"/>
    <property type="project" value="TreeGrafter"/>
</dbReference>
<evidence type="ECO:0000256" key="5">
    <source>
        <dbReference type="PROSITE-ProRule" id="PRU01363"/>
    </source>
</evidence>
<dbReference type="SUPFAM" id="SSF53335">
    <property type="entry name" value="S-adenosyl-L-methionine-dependent methyltransferases"/>
    <property type="match status" value="1"/>
</dbReference>
<dbReference type="Pfam" id="PF00698">
    <property type="entry name" value="Acyl_transf_1"/>
    <property type="match status" value="1"/>
</dbReference>
<dbReference type="Gene3D" id="3.10.129.110">
    <property type="entry name" value="Polyketide synthase dehydratase"/>
    <property type="match status" value="1"/>
</dbReference>
<dbReference type="InterPro" id="IPR001227">
    <property type="entry name" value="Ac_transferase_dom_sf"/>
</dbReference>
<dbReference type="SUPFAM" id="SSF51735">
    <property type="entry name" value="NAD(P)-binding Rossmann-fold domains"/>
    <property type="match status" value="2"/>
</dbReference>
<keyword evidence="2" id="KW-0597">Phosphoprotein</keyword>
<dbReference type="InterPro" id="IPR057326">
    <property type="entry name" value="KR_dom"/>
</dbReference>
<dbReference type="GO" id="GO:0031177">
    <property type="term" value="F:phosphopantetheine binding"/>
    <property type="evidence" value="ECO:0007669"/>
    <property type="project" value="InterPro"/>
</dbReference>
<dbReference type="InterPro" id="IPR032821">
    <property type="entry name" value="PKS_assoc"/>
</dbReference>
<keyword evidence="10" id="KW-1185">Reference proteome</keyword>
<dbReference type="SMART" id="SM00827">
    <property type="entry name" value="PKS_AT"/>
    <property type="match status" value="1"/>
</dbReference>
<proteinExistence type="predicted"/>
<dbReference type="SUPFAM" id="SSF47336">
    <property type="entry name" value="ACP-like"/>
    <property type="match status" value="1"/>
</dbReference>
<reference evidence="9 10" key="1">
    <citation type="submission" date="2015-04" db="EMBL/GenBank/DDBJ databases">
        <authorList>
            <person name="Syromyatnikov M.Y."/>
            <person name="Popov V.N."/>
        </authorList>
    </citation>
    <scope>NUCLEOTIDE SEQUENCE [LARGE SCALE GENOMIC DNA]</scope>
    <source>
        <strain evidence="9">WF-38-12</strain>
    </source>
</reference>
<dbReference type="EMBL" id="CVMT01000004">
    <property type="protein sequence ID" value="CRG87892.1"/>
    <property type="molecule type" value="Genomic_DNA"/>
</dbReference>
<dbReference type="FunFam" id="3.40.47.10:FF:000019">
    <property type="entry name" value="Polyketide synthase type I"/>
    <property type="match status" value="1"/>
</dbReference>
<dbReference type="InterPro" id="IPR042104">
    <property type="entry name" value="PKS_dehydratase_sf"/>
</dbReference>
<dbReference type="InterPro" id="IPR029063">
    <property type="entry name" value="SAM-dependent_MTases_sf"/>
</dbReference>
<dbReference type="Pfam" id="PF08659">
    <property type="entry name" value="KR"/>
    <property type="match status" value="1"/>
</dbReference>
<dbReference type="PANTHER" id="PTHR43775">
    <property type="entry name" value="FATTY ACID SYNTHASE"/>
    <property type="match status" value="1"/>
</dbReference>
<dbReference type="Gene3D" id="1.10.1200.10">
    <property type="entry name" value="ACP-like"/>
    <property type="match status" value="1"/>
</dbReference>
<dbReference type="InterPro" id="IPR049900">
    <property type="entry name" value="PKS_mFAS_DH"/>
</dbReference>
<dbReference type="InterPro" id="IPR014043">
    <property type="entry name" value="Acyl_transferase_dom"/>
</dbReference>
<dbReference type="InterPro" id="IPR020806">
    <property type="entry name" value="PKS_PP-bd"/>
</dbReference>
<keyword evidence="4" id="KW-0511">Multifunctional enzyme</keyword>
<dbReference type="SUPFAM" id="SSF50129">
    <property type="entry name" value="GroES-like"/>
    <property type="match status" value="1"/>
</dbReference>
<dbReference type="Pfam" id="PF14765">
    <property type="entry name" value="PS-DH"/>
    <property type="match status" value="1"/>
</dbReference>
<dbReference type="InterPro" id="IPR020843">
    <property type="entry name" value="ER"/>
</dbReference>
<keyword evidence="3" id="KW-0808">Transferase</keyword>
<dbReference type="PROSITE" id="PS52019">
    <property type="entry name" value="PKS_MFAS_DH"/>
    <property type="match status" value="1"/>
</dbReference>
<dbReference type="InterPro" id="IPR049552">
    <property type="entry name" value="PKS_DH_N"/>
</dbReference>
<dbReference type="InterPro" id="IPR036736">
    <property type="entry name" value="ACP-like_sf"/>
</dbReference>
<feature type="region of interest" description="C-terminal hotdog fold" evidence="5">
    <location>
        <begin position="1128"/>
        <end position="1289"/>
    </location>
</feature>
<dbReference type="InterPro" id="IPR056501">
    <property type="entry name" value="NAD-bd_HRPKS_sdrA"/>
</dbReference>
<dbReference type="Gene3D" id="3.40.366.10">
    <property type="entry name" value="Malonyl-Coenzyme A Acyl Carrier Protein, domain 2"/>
    <property type="match status" value="1"/>
</dbReference>
<dbReference type="OMA" id="TESHTHY"/>
<dbReference type="InterPro" id="IPR020841">
    <property type="entry name" value="PKS_Beta-ketoAc_synthase_dom"/>
</dbReference>
<dbReference type="InterPro" id="IPR014031">
    <property type="entry name" value="Ketoacyl_synth_C"/>
</dbReference>
<dbReference type="Gene3D" id="3.40.47.10">
    <property type="match status" value="1"/>
</dbReference>
<dbReference type="Gene3D" id="3.40.50.720">
    <property type="entry name" value="NAD(P)-binding Rossmann-like Domain"/>
    <property type="match status" value="1"/>
</dbReference>
<evidence type="ECO:0000256" key="1">
    <source>
        <dbReference type="ARBA" id="ARBA00022450"/>
    </source>
</evidence>
<dbReference type="InterPro" id="IPR006162">
    <property type="entry name" value="Ppantetheine_attach_site"/>
</dbReference>
<dbReference type="InterPro" id="IPR009081">
    <property type="entry name" value="PP-bd_ACP"/>
</dbReference>
<feature type="domain" description="PKS/mFAS DH" evidence="8">
    <location>
        <begin position="971"/>
        <end position="1289"/>
    </location>
</feature>
<dbReference type="SUPFAM" id="SSF53901">
    <property type="entry name" value="Thiolase-like"/>
    <property type="match status" value="1"/>
</dbReference>
<evidence type="ECO:0000256" key="2">
    <source>
        <dbReference type="ARBA" id="ARBA00022553"/>
    </source>
</evidence>
<dbReference type="CDD" id="cd00833">
    <property type="entry name" value="PKS"/>
    <property type="match status" value="1"/>
</dbReference>
<dbReference type="STRING" id="28573.A0A0U1LXS9"/>
<dbReference type="PROSITE" id="PS00012">
    <property type="entry name" value="PHOSPHOPANTETHEINE"/>
    <property type="match status" value="1"/>
</dbReference>
<dbReference type="Gene3D" id="3.30.70.3290">
    <property type="match status" value="1"/>
</dbReference>
<evidence type="ECO:0000313" key="9">
    <source>
        <dbReference type="EMBL" id="CRG87892.1"/>
    </source>
</evidence>
<dbReference type="Gene3D" id="3.40.50.150">
    <property type="entry name" value="Vaccinia Virus protein VP39"/>
    <property type="match status" value="1"/>
</dbReference>
<dbReference type="SMART" id="SM00825">
    <property type="entry name" value="PKS_KS"/>
    <property type="match status" value="1"/>
</dbReference>
<evidence type="ECO:0000259" key="6">
    <source>
        <dbReference type="PROSITE" id="PS50075"/>
    </source>
</evidence>
<feature type="active site" description="Proton acceptor; for dehydratase activity" evidence="5">
    <location>
        <position position="1001"/>
    </location>
</feature>
<feature type="domain" description="Carrier" evidence="6">
    <location>
        <begin position="2346"/>
        <end position="2422"/>
    </location>
</feature>
<dbReference type="SMART" id="SM00823">
    <property type="entry name" value="PKS_PP"/>
    <property type="match status" value="1"/>
</dbReference>
<dbReference type="SUPFAM" id="SSF52151">
    <property type="entry name" value="FabD/lysophospholipase-like"/>
    <property type="match status" value="1"/>
</dbReference>
<evidence type="ECO:0000259" key="7">
    <source>
        <dbReference type="PROSITE" id="PS52004"/>
    </source>
</evidence>
<feature type="region of interest" description="N-terminal hotdog fold" evidence="5">
    <location>
        <begin position="971"/>
        <end position="1099"/>
    </location>
</feature>
<dbReference type="SMART" id="SM00826">
    <property type="entry name" value="PKS_DH"/>
    <property type="match status" value="1"/>
</dbReference>
<dbReference type="InterPro" id="IPR016035">
    <property type="entry name" value="Acyl_Trfase/lysoPLipase"/>
</dbReference>
<feature type="domain" description="Ketosynthase family 3 (KS3)" evidence="7">
    <location>
        <begin position="6"/>
        <end position="431"/>
    </location>
</feature>
<dbReference type="GO" id="GO:0016491">
    <property type="term" value="F:oxidoreductase activity"/>
    <property type="evidence" value="ECO:0007669"/>
    <property type="project" value="InterPro"/>
</dbReference>
<dbReference type="InterPro" id="IPR013968">
    <property type="entry name" value="PKS_KR"/>
</dbReference>
<dbReference type="GO" id="GO:0006633">
    <property type="term" value="P:fatty acid biosynthetic process"/>
    <property type="evidence" value="ECO:0007669"/>
    <property type="project" value="TreeGrafter"/>
</dbReference>
<name>A0A0U1LXS9_TALIS</name>
<organism evidence="9 10">
    <name type="scientific">Talaromyces islandicus</name>
    <name type="common">Penicillium islandicum</name>
    <dbReference type="NCBI Taxonomy" id="28573"/>
    <lineage>
        <taxon>Eukaryota</taxon>
        <taxon>Fungi</taxon>
        <taxon>Dikarya</taxon>
        <taxon>Ascomycota</taxon>
        <taxon>Pezizomycotina</taxon>
        <taxon>Eurotiomycetes</taxon>
        <taxon>Eurotiomycetidae</taxon>
        <taxon>Eurotiales</taxon>
        <taxon>Trichocomaceae</taxon>
        <taxon>Talaromyces</taxon>
        <taxon>Talaromyces sect. Islandici</taxon>
    </lineage>
</organism>
<dbReference type="OrthoDB" id="329835at2759"/>
<dbReference type="SUPFAM" id="SSF55048">
    <property type="entry name" value="Probable ACP-binding domain of malonyl-CoA ACP transacylase"/>
    <property type="match status" value="1"/>
</dbReference>
<evidence type="ECO:0000256" key="4">
    <source>
        <dbReference type="ARBA" id="ARBA00023268"/>
    </source>
</evidence>
<dbReference type="InterPro" id="IPR016036">
    <property type="entry name" value="Malonyl_transacylase_ACP-bd"/>
</dbReference>
<dbReference type="Pfam" id="PF02801">
    <property type="entry name" value="Ketoacyl-synt_C"/>
    <property type="match status" value="1"/>
</dbReference>
<dbReference type="InterPro" id="IPR014030">
    <property type="entry name" value="Ketoacyl_synth_N"/>
</dbReference>
<keyword evidence="1" id="KW-0596">Phosphopantetheine</keyword>
<dbReference type="CDD" id="cd05274">
    <property type="entry name" value="KR_FAS_SDR_x"/>
    <property type="match status" value="1"/>
</dbReference>
<gene>
    <name evidence="9" type="ORF">PISL3812_04913</name>
</gene>
<dbReference type="PANTHER" id="PTHR43775:SF22">
    <property type="entry name" value="SYNTHASE, PUTATIVE (JCVI)-RELATED"/>
    <property type="match status" value="1"/>
</dbReference>
<dbReference type="InterPro" id="IPR049551">
    <property type="entry name" value="PKS_DH_C"/>
</dbReference>
<dbReference type="GO" id="GO:0030639">
    <property type="term" value="P:polyketide biosynthetic process"/>
    <property type="evidence" value="ECO:0007669"/>
    <property type="project" value="UniProtKB-ARBA"/>
</dbReference>
<dbReference type="Gene3D" id="3.90.180.10">
    <property type="entry name" value="Medium-chain alcohol dehydrogenases, catalytic domain"/>
    <property type="match status" value="1"/>
</dbReference>